<feature type="domain" description="RNase H type-1" evidence="1">
    <location>
        <begin position="136"/>
        <end position="211"/>
    </location>
</feature>
<evidence type="ECO:0000313" key="2">
    <source>
        <dbReference type="EMBL" id="ABN08768.1"/>
    </source>
</evidence>
<dbReference type="InterPro" id="IPR036397">
    <property type="entry name" value="RNaseH_sf"/>
</dbReference>
<dbReference type="SUPFAM" id="SSF53098">
    <property type="entry name" value="Ribonuclease H-like"/>
    <property type="match status" value="1"/>
</dbReference>
<proteinExistence type="predicted"/>
<dbReference type="GO" id="GO:0016740">
    <property type="term" value="F:transferase activity"/>
    <property type="evidence" value="ECO:0007669"/>
    <property type="project" value="UniProtKB-KW"/>
</dbReference>
<name>A2Q568_MEDTR</name>
<dbReference type="InterPro" id="IPR044730">
    <property type="entry name" value="RNase_H-like_dom_plant"/>
</dbReference>
<dbReference type="PANTHER" id="PTHR47723">
    <property type="entry name" value="OS05G0353850 PROTEIN"/>
    <property type="match status" value="1"/>
</dbReference>
<protein>
    <submittedName>
        <fullName evidence="2">Polynucleotidyl transferase, Ribonuclease H fold</fullName>
    </submittedName>
</protein>
<dbReference type="AlphaFoldDB" id="A2Q568"/>
<dbReference type="GO" id="GO:0004523">
    <property type="term" value="F:RNA-DNA hybrid ribonuclease activity"/>
    <property type="evidence" value="ECO:0007669"/>
    <property type="project" value="InterPro"/>
</dbReference>
<organism evidence="2">
    <name type="scientific">Medicago truncatula</name>
    <name type="common">Barrel medic</name>
    <name type="synonym">Medicago tribuloides</name>
    <dbReference type="NCBI Taxonomy" id="3880"/>
    <lineage>
        <taxon>Eukaryota</taxon>
        <taxon>Viridiplantae</taxon>
        <taxon>Streptophyta</taxon>
        <taxon>Embryophyta</taxon>
        <taxon>Tracheophyta</taxon>
        <taxon>Spermatophyta</taxon>
        <taxon>Magnoliopsida</taxon>
        <taxon>eudicotyledons</taxon>
        <taxon>Gunneridae</taxon>
        <taxon>Pentapetalae</taxon>
        <taxon>rosids</taxon>
        <taxon>fabids</taxon>
        <taxon>Fabales</taxon>
        <taxon>Fabaceae</taxon>
        <taxon>Papilionoideae</taxon>
        <taxon>50 kb inversion clade</taxon>
        <taxon>NPAAA clade</taxon>
        <taxon>Hologalegina</taxon>
        <taxon>IRL clade</taxon>
        <taxon>Trifolieae</taxon>
        <taxon>Medicago</taxon>
    </lineage>
</organism>
<dbReference type="InterPro" id="IPR053151">
    <property type="entry name" value="RNase_H-like"/>
</dbReference>
<reference evidence="2" key="2">
    <citation type="submission" date="2007-03" db="EMBL/GenBank/DDBJ databases">
        <authorList>
            <consortium name="The International Medicago Genome Annotation Group"/>
        </authorList>
    </citation>
    <scope>NUCLEOTIDE SEQUENCE</scope>
</reference>
<gene>
    <name evidence="2" type="ORF">MtrDRAFT_AC160012g32v2</name>
</gene>
<dbReference type="InterPro" id="IPR002156">
    <property type="entry name" value="RNaseH_domain"/>
</dbReference>
<reference evidence="2" key="1">
    <citation type="submission" date="2005-04" db="EMBL/GenBank/DDBJ databases">
        <authorList>
            <person name="Town C.D."/>
        </authorList>
    </citation>
    <scope>NUCLEOTIDE SEQUENCE</scope>
</reference>
<keyword evidence="2" id="KW-0808">Transferase</keyword>
<dbReference type="GO" id="GO:0003676">
    <property type="term" value="F:nucleic acid binding"/>
    <property type="evidence" value="ECO:0007669"/>
    <property type="project" value="InterPro"/>
</dbReference>
<evidence type="ECO:0000259" key="1">
    <source>
        <dbReference type="Pfam" id="PF13456"/>
    </source>
</evidence>
<dbReference type="CDD" id="cd06222">
    <property type="entry name" value="RNase_H_like"/>
    <property type="match status" value="1"/>
</dbReference>
<dbReference type="EMBL" id="AC160012">
    <property type="protein sequence ID" value="ABN08768.1"/>
    <property type="molecule type" value="Genomic_DNA"/>
</dbReference>
<dbReference type="Gene3D" id="3.30.420.10">
    <property type="entry name" value="Ribonuclease H-like superfamily/Ribonuclease H"/>
    <property type="match status" value="1"/>
</dbReference>
<dbReference type="InterPro" id="IPR012337">
    <property type="entry name" value="RNaseH-like_sf"/>
</dbReference>
<dbReference type="Pfam" id="PF13456">
    <property type="entry name" value="RVT_3"/>
    <property type="match status" value="1"/>
</dbReference>
<accession>A2Q568</accession>
<sequence length="275" mass="31278">MHIGVPWCHHCVNNLEDVLQVLLHDCSLAKSIWCNLLKIEARANFYVENLQGWIHMKLYHKLGMDGAESWVCVWEASCHFLWMWHNREVHGDARVRLSHPWRNKQADDSIVGGHTKHRVEVDVMWKKPEGGWIRLNTDVASKRDIPTGSGGLFRNAEGKWISGFSHNLSRCNAYLSELCGVFDGLQIARERGFSKVELHVDSSVVVWTLQTTKDGSWEVKICHSYREVNSCADTLANMDCEHAPGLRVYEQCPARLSSMLLADVMGITTSRVIAL</sequence>
<dbReference type="PANTHER" id="PTHR47723:SF13">
    <property type="entry name" value="PUTATIVE-RELATED"/>
    <property type="match status" value="1"/>
</dbReference>